<dbReference type="Pfam" id="PF12833">
    <property type="entry name" value="HTH_18"/>
    <property type="match status" value="1"/>
</dbReference>
<evidence type="ECO:0000256" key="1">
    <source>
        <dbReference type="ARBA" id="ARBA00023015"/>
    </source>
</evidence>
<protein>
    <submittedName>
        <fullName evidence="5">Helix-turn-helix domain-containing protein</fullName>
    </submittedName>
</protein>
<dbReference type="PANTHER" id="PTHR46796">
    <property type="entry name" value="HTH-TYPE TRANSCRIPTIONAL ACTIVATOR RHAS-RELATED"/>
    <property type="match status" value="1"/>
</dbReference>
<evidence type="ECO:0000313" key="5">
    <source>
        <dbReference type="EMBL" id="MDT7828212.1"/>
    </source>
</evidence>
<name>A0ABU3L459_9FLAO</name>
<sequence length="276" mass="31763">MVFNLGVYKIKDFRIPYGLGQMEIHGCHRTIFPRSGDLILNLYVGDSFRNRIINYNTPWATTNKLYISGLYSQGALELQQNGKGAAYAIKVHPVIGYHLLKLPMHELVDKQVQISHLLETEGVFLRNIEISEKITSLNDTHLRDFFSSILPEKSKYILDPIYHAVNFIKNRDGCVGIHELSSRFCMSERTLNRHFLLKVGLSAQAYAKIWKIEHTMRLIQIYPQSSLDEIAFKAGYYDTAHLARDFREKAGLAPSSFRKNTSPMTKDYLKTQRFSV</sequence>
<evidence type="ECO:0000256" key="2">
    <source>
        <dbReference type="ARBA" id="ARBA00023125"/>
    </source>
</evidence>
<dbReference type="SMART" id="SM00342">
    <property type="entry name" value="HTH_ARAC"/>
    <property type="match status" value="1"/>
</dbReference>
<reference evidence="5 6" key="1">
    <citation type="submission" date="2023-09" db="EMBL/GenBank/DDBJ databases">
        <title>Novel taxa isolated from Blanes Bay.</title>
        <authorList>
            <person name="Rey-Velasco X."/>
            <person name="Lucena T."/>
        </authorList>
    </citation>
    <scope>NUCLEOTIDE SEQUENCE [LARGE SCALE GENOMIC DNA]</scope>
    <source>
        <strain evidence="5 6">S334</strain>
    </source>
</reference>
<feature type="domain" description="HTH araC/xylS-type" evidence="4">
    <location>
        <begin position="159"/>
        <end position="260"/>
    </location>
</feature>
<keyword evidence="2" id="KW-0238">DNA-binding</keyword>
<dbReference type="RefSeq" id="WP_314013401.1">
    <property type="nucleotide sequence ID" value="NZ_JAVTTP010000001.1"/>
</dbReference>
<keyword evidence="6" id="KW-1185">Reference proteome</keyword>
<dbReference type="InterPro" id="IPR009057">
    <property type="entry name" value="Homeodomain-like_sf"/>
</dbReference>
<dbReference type="InterPro" id="IPR050204">
    <property type="entry name" value="AraC_XylS_family_regulators"/>
</dbReference>
<evidence type="ECO:0000259" key="4">
    <source>
        <dbReference type="PROSITE" id="PS01124"/>
    </source>
</evidence>
<keyword evidence="3" id="KW-0804">Transcription</keyword>
<dbReference type="PROSITE" id="PS01124">
    <property type="entry name" value="HTH_ARAC_FAMILY_2"/>
    <property type="match status" value="1"/>
</dbReference>
<dbReference type="InterPro" id="IPR018062">
    <property type="entry name" value="HTH_AraC-typ_CS"/>
</dbReference>
<evidence type="ECO:0000256" key="3">
    <source>
        <dbReference type="ARBA" id="ARBA00023163"/>
    </source>
</evidence>
<accession>A0ABU3L459</accession>
<keyword evidence="1" id="KW-0805">Transcription regulation</keyword>
<evidence type="ECO:0000313" key="6">
    <source>
        <dbReference type="Proteomes" id="UP001250656"/>
    </source>
</evidence>
<organism evidence="5 6">
    <name type="scientific">Pricia mediterranea</name>
    <dbReference type="NCBI Taxonomy" id="3076079"/>
    <lineage>
        <taxon>Bacteria</taxon>
        <taxon>Pseudomonadati</taxon>
        <taxon>Bacteroidota</taxon>
        <taxon>Flavobacteriia</taxon>
        <taxon>Flavobacteriales</taxon>
        <taxon>Flavobacteriaceae</taxon>
        <taxon>Pricia</taxon>
    </lineage>
</organism>
<proteinExistence type="predicted"/>
<dbReference type="PROSITE" id="PS00041">
    <property type="entry name" value="HTH_ARAC_FAMILY_1"/>
    <property type="match status" value="1"/>
</dbReference>
<comment type="caution">
    <text evidence="5">The sequence shown here is derived from an EMBL/GenBank/DDBJ whole genome shotgun (WGS) entry which is preliminary data.</text>
</comment>
<dbReference type="EMBL" id="JAVTTP010000001">
    <property type="protein sequence ID" value="MDT7828212.1"/>
    <property type="molecule type" value="Genomic_DNA"/>
</dbReference>
<dbReference type="Gene3D" id="1.10.10.60">
    <property type="entry name" value="Homeodomain-like"/>
    <property type="match status" value="1"/>
</dbReference>
<dbReference type="InterPro" id="IPR018060">
    <property type="entry name" value="HTH_AraC"/>
</dbReference>
<dbReference type="Proteomes" id="UP001250656">
    <property type="component" value="Unassembled WGS sequence"/>
</dbReference>
<dbReference type="SUPFAM" id="SSF46689">
    <property type="entry name" value="Homeodomain-like"/>
    <property type="match status" value="1"/>
</dbReference>
<gene>
    <name evidence="5" type="ORF">RQM65_06015</name>
</gene>